<dbReference type="PROSITE" id="PS50297">
    <property type="entry name" value="ANK_REP_REGION"/>
    <property type="match status" value="1"/>
</dbReference>
<dbReference type="AlphaFoldDB" id="A0A7J6IAA5"/>
<dbReference type="EMBL" id="JAATIQ010000002">
    <property type="protein sequence ID" value="KAF4404216.1"/>
    <property type="molecule type" value="Genomic_DNA"/>
</dbReference>
<name>A0A7J6IAA5_CANSA</name>
<dbReference type="InterPro" id="IPR026961">
    <property type="entry name" value="PGG_dom"/>
</dbReference>
<dbReference type="SMART" id="SM00248">
    <property type="entry name" value="ANK"/>
    <property type="match status" value="5"/>
</dbReference>
<sequence length="406" mass="46499">MNEMLRRAAEMGDIEMLYRSIHNDPCILERIDQQQFVETPLHVAVSHDQILFAMEIMMLKPSFAKKLNLDGFTPLHLALQNRPQTTEMVNRLVRVDSDLVRVRGREGKTPLHCVAEEGNLEFLKMFLSLCPLSIQDVTVNNETALFVAVRNGRPEAFEILVQGLCSARRRGYKISSKILMKCNDDETNNVLHIAALTNQPQVLKIVFSYFYGIKINAKNRNGLTALDIANGQIHVNNRQVKNLLQNRWKVFPRILNGFSDYFRTRYITEERRNLLLVVAVLIVTVTYQAALSPPGGVWQGDMNFNMSKITDNNSAQIPGKTVMSNMKFVTFYWVNTLILFLTIICICLILPGYDLFLNTYMYVLLFSVVMCYVHALQFIAPPDIENAVNLAFDHMLKCSRNKNKQK</sequence>
<organism evidence="4 5">
    <name type="scientific">Cannabis sativa</name>
    <name type="common">Hemp</name>
    <name type="synonym">Marijuana</name>
    <dbReference type="NCBI Taxonomy" id="3483"/>
    <lineage>
        <taxon>Eukaryota</taxon>
        <taxon>Viridiplantae</taxon>
        <taxon>Streptophyta</taxon>
        <taxon>Embryophyta</taxon>
        <taxon>Tracheophyta</taxon>
        <taxon>Spermatophyta</taxon>
        <taxon>Magnoliopsida</taxon>
        <taxon>eudicotyledons</taxon>
        <taxon>Gunneridae</taxon>
        <taxon>Pentapetalae</taxon>
        <taxon>rosids</taxon>
        <taxon>fabids</taxon>
        <taxon>Rosales</taxon>
        <taxon>Cannabaceae</taxon>
        <taxon>Cannabis</taxon>
    </lineage>
</organism>
<protein>
    <recommendedName>
        <fullName evidence="3">PGG domain-containing protein</fullName>
    </recommendedName>
</protein>
<dbReference type="Proteomes" id="UP000583929">
    <property type="component" value="Unassembled WGS sequence"/>
</dbReference>
<dbReference type="InterPro" id="IPR002110">
    <property type="entry name" value="Ankyrin_rpt"/>
</dbReference>
<feature type="transmembrane region" description="Helical" evidence="2">
    <location>
        <begin position="360"/>
        <end position="380"/>
    </location>
</feature>
<evidence type="ECO:0000259" key="3">
    <source>
        <dbReference type="Pfam" id="PF13962"/>
    </source>
</evidence>
<comment type="caution">
    <text evidence="4">The sequence shown here is derived from an EMBL/GenBank/DDBJ whole genome shotgun (WGS) entry which is preliminary data.</text>
</comment>
<keyword evidence="5" id="KW-1185">Reference proteome</keyword>
<dbReference type="Pfam" id="PF13962">
    <property type="entry name" value="PGG"/>
    <property type="match status" value="1"/>
</dbReference>
<evidence type="ECO:0000256" key="1">
    <source>
        <dbReference type="PROSITE-ProRule" id="PRU00023"/>
    </source>
</evidence>
<evidence type="ECO:0000313" key="5">
    <source>
        <dbReference type="Proteomes" id="UP000583929"/>
    </source>
</evidence>
<dbReference type="Pfam" id="PF12796">
    <property type="entry name" value="Ank_2"/>
    <property type="match status" value="1"/>
</dbReference>
<keyword evidence="2" id="KW-0472">Membrane</keyword>
<feature type="transmembrane region" description="Helical" evidence="2">
    <location>
        <begin position="273"/>
        <end position="291"/>
    </location>
</feature>
<keyword evidence="1" id="KW-0040">ANK repeat</keyword>
<dbReference type="PANTHER" id="PTHR24128">
    <property type="entry name" value="HOMEOBOX PROTEIN WARIAI"/>
    <property type="match status" value="1"/>
</dbReference>
<evidence type="ECO:0000256" key="2">
    <source>
        <dbReference type="SAM" id="Phobius"/>
    </source>
</evidence>
<keyword evidence="2" id="KW-1133">Transmembrane helix</keyword>
<feature type="transmembrane region" description="Helical" evidence="2">
    <location>
        <begin position="331"/>
        <end position="353"/>
    </location>
</feature>
<dbReference type="InterPro" id="IPR036770">
    <property type="entry name" value="Ankyrin_rpt-contain_sf"/>
</dbReference>
<reference evidence="4 5" key="1">
    <citation type="journal article" date="2020" name="bioRxiv">
        <title>Sequence and annotation of 42 cannabis genomes reveals extensive copy number variation in cannabinoid synthesis and pathogen resistance genes.</title>
        <authorList>
            <person name="Mckernan K.J."/>
            <person name="Helbert Y."/>
            <person name="Kane L.T."/>
            <person name="Ebling H."/>
            <person name="Zhang L."/>
            <person name="Liu B."/>
            <person name="Eaton Z."/>
            <person name="Mclaughlin S."/>
            <person name="Kingan S."/>
            <person name="Baybayan P."/>
            <person name="Concepcion G."/>
            <person name="Jordan M."/>
            <person name="Riva A."/>
            <person name="Barbazuk W."/>
            <person name="Harkins T."/>
        </authorList>
    </citation>
    <scope>NUCLEOTIDE SEQUENCE [LARGE SCALE GENOMIC DNA]</scope>
    <source>
        <strain evidence="5">cv. Jamaican Lion 4</strain>
        <tissue evidence="4">Leaf</tissue>
    </source>
</reference>
<dbReference type="PANTHER" id="PTHR24128:SF24">
    <property type="entry name" value="ANKYRIN REPEAT PROTEIN"/>
    <property type="match status" value="1"/>
</dbReference>
<proteinExistence type="predicted"/>
<feature type="domain" description="PGG" evidence="3">
    <location>
        <begin position="269"/>
        <end position="369"/>
    </location>
</feature>
<accession>A0A7J6IAA5</accession>
<gene>
    <name evidence="4" type="ORF">G4B88_014672</name>
</gene>
<keyword evidence="2" id="KW-0812">Transmembrane</keyword>
<evidence type="ECO:0000313" key="4">
    <source>
        <dbReference type="EMBL" id="KAF4404216.1"/>
    </source>
</evidence>
<dbReference type="SUPFAM" id="SSF48403">
    <property type="entry name" value="Ankyrin repeat"/>
    <property type="match status" value="1"/>
</dbReference>
<dbReference type="Gene3D" id="1.25.40.20">
    <property type="entry name" value="Ankyrin repeat-containing domain"/>
    <property type="match status" value="1"/>
</dbReference>
<dbReference type="PROSITE" id="PS50088">
    <property type="entry name" value="ANK_REPEAT"/>
    <property type="match status" value="1"/>
</dbReference>
<dbReference type="Pfam" id="PF13857">
    <property type="entry name" value="Ank_5"/>
    <property type="match status" value="1"/>
</dbReference>
<feature type="repeat" description="ANK" evidence="1">
    <location>
        <begin position="106"/>
        <end position="128"/>
    </location>
</feature>